<evidence type="ECO:0000313" key="2">
    <source>
        <dbReference type="EMBL" id="AWB35515.1"/>
    </source>
</evidence>
<dbReference type="KEGG" id="boz:DBV39_19175"/>
<dbReference type="RefSeq" id="WP_108622971.1">
    <property type="nucleotide sequence ID" value="NZ_CP028901.1"/>
</dbReference>
<protein>
    <submittedName>
        <fullName evidence="2">Uncharacterized protein</fullName>
    </submittedName>
</protein>
<dbReference type="Proteomes" id="UP000244571">
    <property type="component" value="Chromosome"/>
</dbReference>
<organism evidence="2 3">
    <name type="scientific">Orrella marina</name>
    <dbReference type="NCBI Taxonomy" id="2163011"/>
    <lineage>
        <taxon>Bacteria</taxon>
        <taxon>Pseudomonadati</taxon>
        <taxon>Pseudomonadota</taxon>
        <taxon>Betaproteobacteria</taxon>
        <taxon>Burkholderiales</taxon>
        <taxon>Alcaligenaceae</taxon>
        <taxon>Orrella</taxon>
    </lineage>
</organism>
<keyword evidence="3" id="KW-1185">Reference proteome</keyword>
<proteinExistence type="predicted"/>
<accession>A0A2R4XNZ9</accession>
<dbReference type="EMBL" id="CP028901">
    <property type="protein sequence ID" value="AWB35515.1"/>
    <property type="molecule type" value="Genomic_DNA"/>
</dbReference>
<gene>
    <name evidence="2" type="ORF">DBV39_19175</name>
</gene>
<reference evidence="2 3" key="1">
    <citation type="submission" date="2018-04" db="EMBL/GenBank/DDBJ databases">
        <title>Bordetella sp. HZ20 isolated from seawater.</title>
        <authorList>
            <person name="Sun C."/>
        </authorList>
    </citation>
    <scope>NUCLEOTIDE SEQUENCE [LARGE SCALE GENOMIC DNA]</scope>
    <source>
        <strain evidence="2 3">HZ20</strain>
    </source>
</reference>
<dbReference type="AlphaFoldDB" id="A0A2R4XNZ9"/>
<dbReference type="OrthoDB" id="7391478at2"/>
<evidence type="ECO:0000313" key="3">
    <source>
        <dbReference type="Proteomes" id="UP000244571"/>
    </source>
</evidence>
<feature type="region of interest" description="Disordered" evidence="1">
    <location>
        <begin position="76"/>
        <end position="126"/>
    </location>
</feature>
<sequence>MNYTPKLGSMADKAIKAIKEFGQPMPSRILADRIGADRRNVISLLESAVRHGVIRTDKINNIRYYRTPEMLDFTPVEKWGPPGNAKKSEQADRTEPEITNPKISDAPAQSMLDQDETPKSVPDKGDFSYGYHSNGKIMISKGAAHLTLTPAECEEISEFIETMMRFHKWRAA</sequence>
<feature type="compositionally biased region" description="Basic and acidic residues" evidence="1">
    <location>
        <begin position="116"/>
        <end position="126"/>
    </location>
</feature>
<name>A0A2R4XNZ9_9BURK</name>
<feature type="compositionally biased region" description="Basic and acidic residues" evidence="1">
    <location>
        <begin position="86"/>
        <end position="96"/>
    </location>
</feature>
<evidence type="ECO:0000256" key="1">
    <source>
        <dbReference type="SAM" id="MobiDB-lite"/>
    </source>
</evidence>